<proteinExistence type="predicted"/>
<evidence type="ECO:0000313" key="2">
    <source>
        <dbReference type="Proteomes" id="UP000230167"/>
    </source>
</evidence>
<sequence>MLKVYLMPDVVCRMKPSPSSPAIIGVQLTVSIALVVQLQFSPWRLAGFRLAGGSPISDRAPSPGRLTV</sequence>
<organism evidence="1 2">
    <name type="scientific">Stenotrophomonas maltophilia</name>
    <name type="common">Pseudomonas maltophilia</name>
    <name type="synonym">Xanthomonas maltophilia</name>
    <dbReference type="NCBI Taxonomy" id="40324"/>
    <lineage>
        <taxon>Bacteria</taxon>
        <taxon>Pseudomonadati</taxon>
        <taxon>Pseudomonadota</taxon>
        <taxon>Gammaproteobacteria</taxon>
        <taxon>Lysobacterales</taxon>
        <taxon>Lysobacteraceae</taxon>
        <taxon>Stenotrophomonas</taxon>
        <taxon>Stenotrophomonas maltophilia group</taxon>
    </lineage>
</organism>
<gene>
    <name evidence="1" type="ORF">B9Y64_06345</name>
</gene>
<name>A0A2J0UCP1_STEMA</name>
<dbReference type="EMBL" id="NEQV01000002">
    <property type="protein sequence ID" value="PJL31203.1"/>
    <property type="molecule type" value="Genomic_DNA"/>
</dbReference>
<dbReference type="Proteomes" id="UP000230167">
    <property type="component" value="Unassembled WGS sequence"/>
</dbReference>
<evidence type="ECO:0000313" key="1">
    <source>
        <dbReference type="EMBL" id="PJL31203.1"/>
    </source>
</evidence>
<protein>
    <submittedName>
        <fullName evidence="1">Uncharacterized protein</fullName>
    </submittedName>
</protein>
<accession>A0A2J0UCP1</accession>
<comment type="caution">
    <text evidence="1">The sequence shown here is derived from an EMBL/GenBank/DDBJ whole genome shotgun (WGS) entry which is preliminary data.</text>
</comment>
<reference evidence="1 2" key="1">
    <citation type="journal article" date="2017" name="Front. Microbiol.">
        <title>Double-Face Meets the Bacterial World: The Opportunistic Pathogen Stenotrophomonas maltophilia.</title>
        <authorList>
            <person name="Lira F."/>
            <person name="Berg G."/>
            <person name="Martinez J.L."/>
        </authorList>
    </citation>
    <scope>NUCLEOTIDE SEQUENCE [LARGE SCALE GENOMIC DNA]</scope>
    <source>
        <strain evidence="1 2">EA1</strain>
    </source>
</reference>
<dbReference type="AlphaFoldDB" id="A0A2J0UCP1"/>